<evidence type="ECO:0000313" key="2">
    <source>
        <dbReference type="Proteomes" id="UP001148662"/>
    </source>
</evidence>
<evidence type="ECO:0000313" key="1">
    <source>
        <dbReference type="EMBL" id="KAJ3556073.1"/>
    </source>
</evidence>
<comment type="caution">
    <text evidence="1">The sequence shown here is derived from an EMBL/GenBank/DDBJ whole genome shotgun (WGS) entry which is preliminary data.</text>
</comment>
<dbReference type="EMBL" id="JANHOG010000273">
    <property type="protein sequence ID" value="KAJ3556073.1"/>
    <property type="molecule type" value="Genomic_DNA"/>
</dbReference>
<organism evidence="1 2">
    <name type="scientific">Phlebia brevispora</name>
    <dbReference type="NCBI Taxonomy" id="194682"/>
    <lineage>
        <taxon>Eukaryota</taxon>
        <taxon>Fungi</taxon>
        <taxon>Dikarya</taxon>
        <taxon>Basidiomycota</taxon>
        <taxon>Agaricomycotina</taxon>
        <taxon>Agaricomycetes</taxon>
        <taxon>Polyporales</taxon>
        <taxon>Meruliaceae</taxon>
        <taxon>Phlebia</taxon>
    </lineage>
</organism>
<name>A0ACC1T9E7_9APHY</name>
<sequence>MTVICAKCSKVLEDTSKTGVEKPLLNTLCGHVICQECFNSQPHQDAPSGPPCPVCKTLIGPWIRIFIDYGTVDPEGKDVPEEYIRGLPETQRAKQDYREAQDRKNSLGDSLDSLLIQQGMYAAEQIYYLERLPQAKKLRDGKERHAARLEQHLESLRIKRQTLEVELAKLKAKARQFICSMVSIPEPSNRTGIAMSCGSTAVVTVSEVSTPVAYGASP</sequence>
<dbReference type="Proteomes" id="UP001148662">
    <property type="component" value="Unassembled WGS sequence"/>
</dbReference>
<protein>
    <submittedName>
        <fullName evidence="1">Uncharacterized protein</fullName>
    </submittedName>
</protein>
<gene>
    <name evidence="1" type="ORF">NM688_g2227</name>
</gene>
<accession>A0ACC1T9E7</accession>
<proteinExistence type="predicted"/>
<reference evidence="1" key="1">
    <citation type="submission" date="2022-07" db="EMBL/GenBank/DDBJ databases">
        <title>Genome Sequence of Phlebia brevispora.</title>
        <authorList>
            <person name="Buettner E."/>
        </authorList>
    </citation>
    <scope>NUCLEOTIDE SEQUENCE</scope>
    <source>
        <strain evidence="1">MPL23</strain>
    </source>
</reference>
<keyword evidence="2" id="KW-1185">Reference proteome</keyword>